<evidence type="ECO:0000313" key="2">
    <source>
        <dbReference type="EMBL" id="RPD61595.1"/>
    </source>
</evidence>
<keyword evidence="3" id="KW-1185">Reference proteome</keyword>
<accession>A0A5C2SCQ8</accession>
<gene>
    <name evidence="2" type="ORF">L227DRAFT_54781</name>
</gene>
<dbReference type="AlphaFoldDB" id="A0A5C2SCQ8"/>
<dbReference type="EMBL" id="ML122261">
    <property type="protein sequence ID" value="RPD61595.1"/>
    <property type="molecule type" value="Genomic_DNA"/>
</dbReference>
<evidence type="ECO:0000313" key="3">
    <source>
        <dbReference type="Proteomes" id="UP000313359"/>
    </source>
</evidence>
<organism evidence="2 3">
    <name type="scientific">Lentinus tigrinus ALCF2SS1-6</name>
    <dbReference type="NCBI Taxonomy" id="1328759"/>
    <lineage>
        <taxon>Eukaryota</taxon>
        <taxon>Fungi</taxon>
        <taxon>Dikarya</taxon>
        <taxon>Basidiomycota</taxon>
        <taxon>Agaricomycotina</taxon>
        <taxon>Agaricomycetes</taxon>
        <taxon>Polyporales</taxon>
        <taxon>Polyporaceae</taxon>
        <taxon>Lentinus</taxon>
    </lineage>
</organism>
<reference evidence="2" key="1">
    <citation type="journal article" date="2018" name="Genome Biol. Evol.">
        <title>Genomics and development of Lentinus tigrinus, a white-rot wood-decaying mushroom with dimorphic fruiting bodies.</title>
        <authorList>
            <person name="Wu B."/>
            <person name="Xu Z."/>
            <person name="Knudson A."/>
            <person name="Carlson A."/>
            <person name="Chen N."/>
            <person name="Kovaka S."/>
            <person name="LaButti K."/>
            <person name="Lipzen A."/>
            <person name="Pennachio C."/>
            <person name="Riley R."/>
            <person name="Schakwitz W."/>
            <person name="Umezawa K."/>
            <person name="Ohm R.A."/>
            <person name="Grigoriev I.V."/>
            <person name="Nagy L.G."/>
            <person name="Gibbons J."/>
            <person name="Hibbett D."/>
        </authorList>
    </citation>
    <scope>NUCLEOTIDE SEQUENCE [LARGE SCALE GENOMIC DNA]</scope>
    <source>
        <strain evidence="2">ALCF2SS1-6</strain>
    </source>
</reference>
<dbReference type="Proteomes" id="UP000313359">
    <property type="component" value="Unassembled WGS sequence"/>
</dbReference>
<proteinExistence type="predicted"/>
<feature type="region of interest" description="Disordered" evidence="1">
    <location>
        <begin position="1"/>
        <end position="20"/>
    </location>
</feature>
<protein>
    <submittedName>
        <fullName evidence="2">Uncharacterized protein</fullName>
    </submittedName>
</protein>
<sequence length="126" mass="14065">MDGWTGSAMPTRVSGPCSPSGSPFRADPMFISHLHLLLHLLLPTLEQIARAHCFSRFPCRSPSRLPPPALHAPGHTAPAAHFVRPFHVYVHRSRCRWQGRLSQGEPVVMRMNGDEVGPRFGFLDSY</sequence>
<name>A0A5C2SCQ8_9APHY</name>
<evidence type="ECO:0000256" key="1">
    <source>
        <dbReference type="SAM" id="MobiDB-lite"/>
    </source>
</evidence>